<evidence type="ECO:0000256" key="1">
    <source>
        <dbReference type="SAM" id="MobiDB-lite"/>
    </source>
</evidence>
<evidence type="ECO:0000313" key="3">
    <source>
        <dbReference type="Proteomes" id="UP000231279"/>
    </source>
</evidence>
<dbReference type="Proteomes" id="UP000231279">
    <property type="component" value="Unassembled WGS sequence"/>
</dbReference>
<comment type="caution">
    <text evidence="2">The sequence shown here is derived from an EMBL/GenBank/DDBJ whole genome shotgun (WGS) entry which is preliminary data.</text>
</comment>
<keyword evidence="3" id="KW-1185">Reference proteome</keyword>
<organism evidence="2 3">
    <name type="scientific">Handroanthus impetiginosus</name>
    <dbReference type="NCBI Taxonomy" id="429701"/>
    <lineage>
        <taxon>Eukaryota</taxon>
        <taxon>Viridiplantae</taxon>
        <taxon>Streptophyta</taxon>
        <taxon>Embryophyta</taxon>
        <taxon>Tracheophyta</taxon>
        <taxon>Spermatophyta</taxon>
        <taxon>Magnoliopsida</taxon>
        <taxon>eudicotyledons</taxon>
        <taxon>Gunneridae</taxon>
        <taxon>Pentapetalae</taxon>
        <taxon>asterids</taxon>
        <taxon>lamiids</taxon>
        <taxon>Lamiales</taxon>
        <taxon>Bignoniaceae</taxon>
        <taxon>Crescentiina</taxon>
        <taxon>Tabebuia alliance</taxon>
        <taxon>Handroanthus</taxon>
    </lineage>
</organism>
<protein>
    <submittedName>
        <fullName evidence="2">Uncharacterized protein</fullName>
    </submittedName>
</protein>
<proteinExistence type="predicted"/>
<feature type="compositionally biased region" description="Basic residues" evidence="1">
    <location>
        <begin position="33"/>
        <end position="44"/>
    </location>
</feature>
<accession>A0A2G9GY55</accession>
<dbReference type="EMBL" id="NKXS01003380">
    <property type="protein sequence ID" value="PIN09940.1"/>
    <property type="molecule type" value="Genomic_DNA"/>
</dbReference>
<reference evidence="3" key="1">
    <citation type="journal article" date="2018" name="Gigascience">
        <title>Genome assembly of the Pink Ipe (Handroanthus impetiginosus, Bignoniaceae), a highly valued, ecologically keystone Neotropical timber forest tree.</title>
        <authorList>
            <person name="Silva-Junior O.B."/>
            <person name="Grattapaglia D."/>
            <person name="Novaes E."/>
            <person name="Collevatti R.G."/>
        </authorList>
    </citation>
    <scope>NUCLEOTIDE SEQUENCE [LARGE SCALE GENOMIC DNA]</scope>
    <source>
        <strain evidence="3">cv. UFG-1</strain>
    </source>
</reference>
<dbReference type="AlphaFoldDB" id="A0A2G9GY55"/>
<gene>
    <name evidence="2" type="ORF">CDL12_17477</name>
</gene>
<evidence type="ECO:0000313" key="2">
    <source>
        <dbReference type="EMBL" id="PIN09940.1"/>
    </source>
</evidence>
<name>A0A2G9GY55_9LAMI</name>
<feature type="region of interest" description="Disordered" evidence="1">
    <location>
        <begin position="28"/>
        <end position="55"/>
    </location>
</feature>
<sequence>MDQNEDKRRRKNERDRLAYKRVSANKKAELLQRRRQQYRQRVERRRNEMPTSQSSNILESQAINIVVNSCAADIDLSNATTAVAISNSLNSLDGPSSSHFDDTMNENVAGDFGSAQVRQSSRNTCADRFVCVSNVPTAS</sequence>